<sequence length="396" mass="43702">MPAEHFPFPPEPLGHVPAGCARRRESDPLGQVTLPSGDTVRLAVRYDDVAAVLSDPRFSRDLSKPGCPRLQPGADMSDDRDTLINMDPPRHTRVRRLVSRAFTVRSIEKWRPRIREIVHRLVDDMAAGPRPADLMSALAEPLPITVIAEILGVADGDLDRFRHWSYVAMSITPDMAEERARGRDEFFAYLADLVAQHRERPGTDLLDAMIEATEDGDRLSEAELCDTARSLLLAGHETTMTSIGRGMFRLLCEPAQYARLVADPGLVPSAVEETLRHDFPADVGFLRVATDDVELPSGAVRRGEGVMPLISSAHHDTAKFPDAGTFDIQRADNAHMAFGKGAHYCVGAHLARVQMQEAYDALVRAFPGLRLAVSPDSVVWKPDMMTHAIAELPLTW</sequence>
<proteinExistence type="inferred from homology"/>
<keyword evidence="5" id="KW-1185">Reference proteome</keyword>
<reference evidence="4 5" key="1">
    <citation type="submission" date="2019-10" db="EMBL/GenBank/DDBJ databases">
        <title>Streptomyces tenebrisbrunneis sp.nov., an endogenous actinomycete isolated from of Lycium ruthenicum.</title>
        <authorList>
            <person name="Ma L."/>
        </authorList>
    </citation>
    <scope>NUCLEOTIDE SEQUENCE [LARGE SCALE GENOMIC DNA]</scope>
    <source>
        <strain evidence="4 5">TRM 66187</strain>
    </source>
</reference>
<keyword evidence="2" id="KW-0349">Heme</keyword>
<dbReference type="Pfam" id="PF00067">
    <property type="entry name" value="p450"/>
    <property type="match status" value="2"/>
</dbReference>
<gene>
    <name evidence="4" type="ORF">GCU69_09585</name>
</gene>
<dbReference type="InterPro" id="IPR036396">
    <property type="entry name" value="Cyt_P450_sf"/>
</dbReference>
<comment type="caution">
    <text evidence="4">The sequence shown here is derived from an EMBL/GenBank/DDBJ whole genome shotgun (WGS) entry which is preliminary data.</text>
</comment>
<dbReference type="PROSITE" id="PS00086">
    <property type="entry name" value="CYTOCHROME_P450"/>
    <property type="match status" value="1"/>
</dbReference>
<name>A0ABQ7FNX4_9ACTN</name>
<accession>A0ABQ7FNX4</accession>
<evidence type="ECO:0000256" key="3">
    <source>
        <dbReference type="SAM" id="MobiDB-lite"/>
    </source>
</evidence>
<dbReference type="Gene3D" id="1.10.630.10">
    <property type="entry name" value="Cytochrome P450"/>
    <property type="match status" value="1"/>
</dbReference>
<evidence type="ECO:0000313" key="4">
    <source>
        <dbReference type="EMBL" id="KAF4409324.1"/>
    </source>
</evidence>
<keyword evidence="2" id="KW-0408">Iron</keyword>
<evidence type="ECO:0000256" key="1">
    <source>
        <dbReference type="ARBA" id="ARBA00010617"/>
    </source>
</evidence>
<evidence type="ECO:0000313" key="5">
    <source>
        <dbReference type="Proteomes" id="UP000621266"/>
    </source>
</evidence>
<dbReference type="Proteomes" id="UP000621266">
    <property type="component" value="Unassembled WGS sequence"/>
</dbReference>
<keyword evidence="2" id="KW-0503">Monooxygenase</keyword>
<dbReference type="CDD" id="cd11031">
    <property type="entry name" value="Cyp158A-like"/>
    <property type="match status" value="1"/>
</dbReference>
<comment type="similarity">
    <text evidence="1 2">Belongs to the cytochrome P450 family.</text>
</comment>
<keyword evidence="2" id="KW-0560">Oxidoreductase</keyword>
<dbReference type="SUPFAM" id="SSF48264">
    <property type="entry name" value="Cytochrome P450"/>
    <property type="match status" value="1"/>
</dbReference>
<dbReference type="PANTHER" id="PTHR46696:SF1">
    <property type="entry name" value="CYTOCHROME P450 YJIB-RELATED"/>
    <property type="match status" value="1"/>
</dbReference>
<organism evidence="4 5">
    <name type="scientific">Streptomyces lycii</name>
    <dbReference type="NCBI Taxonomy" id="2654337"/>
    <lineage>
        <taxon>Bacteria</taxon>
        <taxon>Bacillati</taxon>
        <taxon>Actinomycetota</taxon>
        <taxon>Actinomycetes</taxon>
        <taxon>Kitasatosporales</taxon>
        <taxon>Streptomycetaceae</taxon>
        <taxon>Streptomyces</taxon>
    </lineage>
</organism>
<dbReference type="EMBL" id="WHPN01000232">
    <property type="protein sequence ID" value="KAF4409324.1"/>
    <property type="molecule type" value="Genomic_DNA"/>
</dbReference>
<dbReference type="RefSeq" id="WP_098755157.1">
    <property type="nucleotide sequence ID" value="NZ_WHPN01000232.1"/>
</dbReference>
<dbReference type="InterPro" id="IPR001128">
    <property type="entry name" value="Cyt_P450"/>
</dbReference>
<feature type="region of interest" description="Disordered" evidence="3">
    <location>
        <begin position="63"/>
        <end position="87"/>
    </location>
</feature>
<dbReference type="PRINTS" id="PR00359">
    <property type="entry name" value="BP450"/>
</dbReference>
<dbReference type="InterPro" id="IPR017972">
    <property type="entry name" value="Cyt_P450_CS"/>
</dbReference>
<evidence type="ECO:0000256" key="2">
    <source>
        <dbReference type="RuleBase" id="RU000461"/>
    </source>
</evidence>
<protein>
    <submittedName>
        <fullName evidence="4">Cytochrome P450</fullName>
    </submittedName>
</protein>
<keyword evidence="2" id="KW-0479">Metal-binding</keyword>
<dbReference type="InterPro" id="IPR002397">
    <property type="entry name" value="Cyt_P450_B"/>
</dbReference>
<dbReference type="PANTHER" id="PTHR46696">
    <property type="entry name" value="P450, PUTATIVE (EUROFUNG)-RELATED"/>
    <property type="match status" value="1"/>
</dbReference>